<dbReference type="EMBL" id="UINC01016380">
    <property type="protein sequence ID" value="SVA68236.1"/>
    <property type="molecule type" value="Genomic_DNA"/>
</dbReference>
<feature type="non-terminal residue" evidence="2">
    <location>
        <position position="1"/>
    </location>
</feature>
<keyword evidence="1" id="KW-1133">Transmembrane helix</keyword>
<evidence type="ECO:0000313" key="2">
    <source>
        <dbReference type="EMBL" id="SVA68236.1"/>
    </source>
</evidence>
<protein>
    <submittedName>
        <fullName evidence="2">Uncharacterized protein</fullName>
    </submittedName>
</protein>
<dbReference type="AlphaFoldDB" id="A0A381XTW6"/>
<keyword evidence="1" id="KW-0472">Membrane</keyword>
<proteinExistence type="predicted"/>
<sequence>VINSLSQINHSFVTTNFFFAGIITKLTFAQKYSKRKPFIHSVQFDKFYPKVKGIIPRFSINRIIPALREKIISIFINKRRKKLSPKLIQFKFINKWKRKEKLW</sequence>
<feature type="transmembrane region" description="Helical" evidence="1">
    <location>
        <begin position="12"/>
        <end position="28"/>
    </location>
</feature>
<name>A0A381XTW6_9ZZZZ</name>
<reference evidence="2" key="1">
    <citation type="submission" date="2018-05" db="EMBL/GenBank/DDBJ databases">
        <authorList>
            <person name="Lanie J.A."/>
            <person name="Ng W.-L."/>
            <person name="Kazmierczak K.M."/>
            <person name="Andrzejewski T.M."/>
            <person name="Davidsen T.M."/>
            <person name="Wayne K.J."/>
            <person name="Tettelin H."/>
            <person name="Glass J.I."/>
            <person name="Rusch D."/>
            <person name="Podicherti R."/>
            <person name="Tsui H.-C.T."/>
            <person name="Winkler M.E."/>
        </authorList>
    </citation>
    <scope>NUCLEOTIDE SEQUENCE</scope>
</reference>
<keyword evidence="1" id="KW-0812">Transmembrane</keyword>
<gene>
    <name evidence="2" type="ORF">METZ01_LOCUS121090</name>
</gene>
<accession>A0A381XTW6</accession>
<evidence type="ECO:0000256" key="1">
    <source>
        <dbReference type="SAM" id="Phobius"/>
    </source>
</evidence>
<organism evidence="2">
    <name type="scientific">marine metagenome</name>
    <dbReference type="NCBI Taxonomy" id="408172"/>
    <lineage>
        <taxon>unclassified sequences</taxon>
        <taxon>metagenomes</taxon>
        <taxon>ecological metagenomes</taxon>
    </lineage>
</organism>